<protein>
    <submittedName>
        <fullName evidence="5">LacI family transcriptional regulator</fullName>
    </submittedName>
</protein>
<dbReference type="GO" id="GO:0003700">
    <property type="term" value="F:DNA-binding transcription factor activity"/>
    <property type="evidence" value="ECO:0007669"/>
    <property type="project" value="TreeGrafter"/>
</dbReference>
<proteinExistence type="predicted"/>
<dbReference type="Pfam" id="PF13407">
    <property type="entry name" value="Peripla_BP_4"/>
    <property type="match status" value="1"/>
</dbReference>
<evidence type="ECO:0000313" key="6">
    <source>
        <dbReference type="Proteomes" id="UP000284120"/>
    </source>
</evidence>
<feature type="domain" description="HTH lacI-type" evidence="4">
    <location>
        <begin position="6"/>
        <end position="60"/>
    </location>
</feature>
<gene>
    <name evidence="5" type="ORF">DPV69_05740</name>
</gene>
<evidence type="ECO:0000256" key="1">
    <source>
        <dbReference type="ARBA" id="ARBA00023015"/>
    </source>
</evidence>
<dbReference type="CDD" id="cd06267">
    <property type="entry name" value="PBP1_LacI_sugar_binding-like"/>
    <property type="match status" value="1"/>
</dbReference>
<keyword evidence="1" id="KW-0805">Transcription regulation</keyword>
<dbReference type="Pfam" id="PF00356">
    <property type="entry name" value="LacI"/>
    <property type="match status" value="1"/>
</dbReference>
<evidence type="ECO:0000256" key="3">
    <source>
        <dbReference type="ARBA" id="ARBA00023163"/>
    </source>
</evidence>
<reference evidence="5 6" key="1">
    <citation type="submission" date="2018-06" db="EMBL/GenBank/DDBJ databases">
        <title>Pedobacter endophyticus sp. nov., an endophytic bacterium isolated from a leaf of Triticum aestivum.</title>
        <authorList>
            <person name="Zhang L."/>
        </authorList>
    </citation>
    <scope>NUCLEOTIDE SEQUENCE [LARGE SCALE GENOMIC DNA]</scope>
    <source>
        <strain evidence="5 6">CM134L-2</strain>
    </source>
</reference>
<dbReference type="PROSITE" id="PS50932">
    <property type="entry name" value="HTH_LACI_2"/>
    <property type="match status" value="1"/>
</dbReference>
<dbReference type="InterPro" id="IPR025997">
    <property type="entry name" value="SBP_2_dom"/>
</dbReference>
<evidence type="ECO:0000313" key="5">
    <source>
        <dbReference type="EMBL" id="RWU10832.1"/>
    </source>
</evidence>
<evidence type="ECO:0000259" key="4">
    <source>
        <dbReference type="PROSITE" id="PS50932"/>
    </source>
</evidence>
<dbReference type="EMBL" id="SAYW01000001">
    <property type="protein sequence ID" value="RWU10832.1"/>
    <property type="molecule type" value="Genomic_DNA"/>
</dbReference>
<evidence type="ECO:0000256" key="2">
    <source>
        <dbReference type="ARBA" id="ARBA00023125"/>
    </source>
</evidence>
<dbReference type="CDD" id="cd01392">
    <property type="entry name" value="HTH_LacI"/>
    <property type="match status" value="1"/>
</dbReference>
<dbReference type="Gene3D" id="1.10.260.40">
    <property type="entry name" value="lambda repressor-like DNA-binding domains"/>
    <property type="match status" value="1"/>
</dbReference>
<dbReference type="PANTHER" id="PTHR30146">
    <property type="entry name" value="LACI-RELATED TRANSCRIPTIONAL REPRESSOR"/>
    <property type="match status" value="1"/>
</dbReference>
<dbReference type="InterPro" id="IPR028082">
    <property type="entry name" value="Peripla_BP_I"/>
</dbReference>
<keyword evidence="3" id="KW-0804">Transcription</keyword>
<dbReference type="InterPro" id="IPR000843">
    <property type="entry name" value="HTH_LacI"/>
</dbReference>
<dbReference type="Gene3D" id="3.40.50.2300">
    <property type="match status" value="2"/>
</dbReference>
<dbReference type="Proteomes" id="UP000284120">
    <property type="component" value="Unassembled WGS sequence"/>
</dbReference>
<dbReference type="GO" id="GO:0000976">
    <property type="term" value="F:transcription cis-regulatory region binding"/>
    <property type="evidence" value="ECO:0007669"/>
    <property type="project" value="TreeGrafter"/>
</dbReference>
<dbReference type="SMART" id="SM00354">
    <property type="entry name" value="HTH_LACI"/>
    <property type="match status" value="1"/>
</dbReference>
<dbReference type="AlphaFoldDB" id="A0A451GD99"/>
<dbReference type="SUPFAM" id="SSF47413">
    <property type="entry name" value="lambda repressor-like DNA-binding domains"/>
    <property type="match status" value="1"/>
</dbReference>
<dbReference type="SUPFAM" id="SSF53822">
    <property type="entry name" value="Periplasmic binding protein-like I"/>
    <property type="match status" value="1"/>
</dbReference>
<dbReference type="PANTHER" id="PTHR30146:SF109">
    <property type="entry name" value="HTH-TYPE TRANSCRIPTIONAL REGULATOR GALS"/>
    <property type="match status" value="1"/>
</dbReference>
<dbReference type="InterPro" id="IPR010982">
    <property type="entry name" value="Lambda_DNA-bd_dom_sf"/>
</dbReference>
<dbReference type="OrthoDB" id="9803256at2"/>
<organism evidence="5 6">
    <name type="scientific">Pedobacter chitinilyticus</name>
    <dbReference type="NCBI Taxonomy" id="2233776"/>
    <lineage>
        <taxon>Bacteria</taxon>
        <taxon>Pseudomonadati</taxon>
        <taxon>Bacteroidota</taxon>
        <taxon>Sphingobacteriia</taxon>
        <taxon>Sphingobacteriales</taxon>
        <taxon>Sphingobacteriaceae</taxon>
        <taxon>Pedobacter</taxon>
    </lineage>
</organism>
<sequence length="340" mass="37720">MSMKKITLRQIAEDLNLSISTVSRALSDNYQISAETKKRVVNYAAEKHFTVNRFAKGLKEGRTNTIGVVICSIDNAFITQLLNGIHDYCNTVGYQFMMMQSRGCFKTEQNCVRQLADYGIDGLLISPSFNSTDLSYLSVLQNQGMPIVLFDRISEQLKTHQVAVDNFNGAYAAGNEMLERGLKSVLIIGCKQDVLLSSQRVNGFLVAMQSDLSHHCIVEECDASDPKLLEEYLRTIFLANLVLEKKVDAIFTTTDSFTTAAVKVLHRLGIKIPLVGFCNSDLAEVLPGSPTIIRQPAYQMGELASKQLMALIKRGGKDDFETIYLPTILIADDVEVQEAV</sequence>
<accession>A0A451GD99</accession>
<keyword evidence="2" id="KW-0238">DNA-binding</keyword>
<name>A0A451GD99_9SPHI</name>
<comment type="caution">
    <text evidence="5">The sequence shown here is derived from an EMBL/GenBank/DDBJ whole genome shotgun (WGS) entry which is preliminary data.</text>
</comment>
<keyword evidence="6" id="KW-1185">Reference proteome</keyword>